<comment type="similarity">
    <text evidence="1">Belongs to the glycosyltransferase 15 family.</text>
</comment>
<dbReference type="PANTHER" id="PTHR31121:SF6">
    <property type="entry name" value="ALPHA-1,2 MANNOSYLTRANSFERASE KTR1"/>
    <property type="match status" value="1"/>
</dbReference>
<reference evidence="4 5" key="1">
    <citation type="submission" date="2014-11" db="EMBL/GenBank/DDBJ databases">
        <authorList>
            <person name="Wibberg Daniel"/>
        </authorList>
    </citation>
    <scope>NUCLEOTIDE SEQUENCE [LARGE SCALE GENOMIC DNA]</scope>
    <source>
        <strain evidence="4">Rhizoctonia solani AG1-IB 7/3/14</strain>
    </source>
</reference>
<evidence type="ECO:0000313" key="4">
    <source>
        <dbReference type="EMBL" id="CEL61080.1"/>
    </source>
</evidence>
<keyword evidence="3" id="KW-1133">Transmembrane helix</keyword>
<evidence type="ECO:0000256" key="1">
    <source>
        <dbReference type="ARBA" id="ARBA00007677"/>
    </source>
</evidence>
<evidence type="ECO:0000313" key="5">
    <source>
        <dbReference type="Proteomes" id="UP000059188"/>
    </source>
</evidence>
<keyword evidence="5" id="KW-1185">Reference proteome</keyword>
<proteinExistence type="inferred from homology"/>
<dbReference type="Proteomes" id="UP000059188">
    <property type="component" value="Unassembled WGS sequence"/>
</dbReference>
<dbReference type="GO" id="GO:0005794">
    <property type="term" value="C:Golgi apparatus"/>
    <property type="evidence" value="ECO:0007669"/>
    <property type="project" value="TreeGrafter"/>
</dbReference>
<dbReference type="GO" id="GO:0000026">
    <property type="term" value="F:alpha-1,2-mannosyltransferase activity"/>
    <property type="evidence" value="ECO:0007669"/>
    <property type="project" value="TreeGrafter"/>
</dbReference>
<dbReference type="OrthoDB" id="439943at2759"/>
<keyword evidence="3" id="KW-0472">Membrane</keyword>
<feature type="transmembrane region" description="Helical" evidence="3">
    <location>
        <begin position="21"/>
        <end position="40"/>
    </location>
</feature>
<evidence type="ECO:0000256" key="3">
    <source>
        <dbReference type="SAM" id="Phobius"/>
    </source>
</evidence>
<sequence length="464" mass="53776">MVKYSSPALQALSSPRRYIPLAIFTLIIGHYLLAAIHSGYGEATSMSKLADSWRKVAETTCNSTVFLPPNPSASSIDSHHLPAQPSSSSARPVIEVEKFTPPSRKANAAFVFLARNSDLAGVMQSMKHMEDRFNKKFNYPYVFLNDVPFDKRFKYHTSQLTNANISYGVIESAHWNQPDWINEEQAKSNRQWFKDNNIIYGTYGMIIYDTIANFNPLLQATVSPIAICAVSTPGYLLYVVFCAFFVLMPCQFFFRHELLKQYDYYWRIEPDVTFFCDLNDDPFLFMQDNKKVYGFTIALYEFPETIWSLWNATREFIQMYPEYVPEDNAMAFLSDDGGETYNNCHFWSNFEIGDLNFWRSEAYTKYFDFLDSKGGFYYERWGDAPVHSIAAALFAKKDQIHFFENIGYRHAPFEHCPTGRIHAQNKCWCDEGNTFDNPDNDPYSCLYRYNALWGPGTNRPKWDP</sequence>
<dbReference type="GO" id="GO:0016020">
    <property type="term" value="C:membrane"/>
    <property type="evidence" value="ECO:0007669"/>
    <property type="project" value="InterPro"/>
</dbReference>
<feature type="transmembrane region" description="Helical" evidence="3">
    <location>
        <begin position="235"/>
        <end position="254"/>
    </location>
</feature>
<keyword evidence="3" id="KW-0812">Transmembrane</keyword>
<gene>
    <name evidence="4" type="primary">MNT2</name>
    <name evidence="4" type="ORF">RSOLAG1IB_04320</name>
</gene>
<keyword evidence="2 4" id="KW-0808">Transferase</keyword>
<dbReference type="GO" id="GO:0006487">
    <property type="term" value="P:protein N-linked glycosylation"/>
    <property type="evidence" value="ECO:0007669"/>
    <property type="project" value="TreeGrafter"/>
</dbReference>
<dbReference type="PANTHER" id="PTHR31121">
    <property type="entry name" value="ALPHA-1,2 MANNOSYLTRANSFERASE KTR1"/>
    <property type="match status" value="1"/>
</dbReference>
<dbReference type="Pfam" id="PF01793">
    <property type="entry name" value="Glyco_transf_15"/>
    <property type="match status" value="2"/>
</dbReference>
<keyword evidence="4" id="KW-0328">Glycosyltransferase</keyword>
<dbReference type="EMBL" id="LN679104">
    <property type="protein sequence ID" value="CEL61080.1"/>
    <property type="molecule type" value="Genomic_DNA"/>
</dbReference>
<evidence type="ECO:0000256" key="2">
    <source>
        <dbReference type="ARBA" id="ARBA00022679"/>
    </source>
</evidence>
<dbReference type="Gene3D" id="3.90.550.10">
    <property type="entry name" value="Spore Coat Polysaccharide Biosynthesis Protein SpsA, Chain A"/>
    <property type="match status" value="1"/>
</dbReference>
<dbReference type="AlphaFoldDB" id="A0A0B7FTR7"/>
<dbReference type="EC" id="2.4.1.-" evidence="4"/>
<name>A0A0B7FTR7_THACB</name>
<dbReference type="InterPro" id="IPR002685">
    <property type="entry name" value="Glyco_trans_15"/>
</dbReference>
<dbReference type="GO" id="GO:0000032">
    <property type="term" value="P:cell wall mannoprotein biosynthetic process"/>
    <property type="evidence" value="ECO:0007669"/>
    <property type="project" value="TreeGrafter"/>
</dbReference>
<dbReference type="SUPFAM" id="SSF53448">
    <property type="entry name" value="Nucleotide-diphospho-sugar transferases"/>
    <property type="match status" value="2"/>
</dbReference>
<accession>A0A0B7FTR7</accession>
<dbReference type="InterPro" id="IPR029044">
    <property type="entry name" value="Nucleotide-diphossugar_trans"/>
</dbReference>
<dbReference type="STRING" id="1108050.A0A0B7FTR7"/>
<organism evidence="4 5">
    <name type="scientific">Thanatephorus cucumeris (strain AG1-IB / isolate 7/3/14)</name>
    <name type="common">Lettuce bottom rot fungus</name>
    <name type="synonym">Rhizoctonia solani</name>
    <dbReference type="NCBI Taxonomy" id="1108050"/>
    <lineage>
        <taxon>Eukaryota</taxon>
        <taxon>Fungi</taxon>
        <taxon>Dikarya</taxon>
        <taxon>Basidiomycota</taxon>
        <taxon>Agaricomycotina</taxon>
        <taxon>Agaricomycetes</taxon>
        <taxon>Cantharellales</taxon>
        <taxon>Ceratobasidiaceae</taxon>
        <taxon>Rhizoctonia</taxon>
        <taxon>Rhizoctonia solani AG-1</taxon>
    </lineage>
</organism>
<protein>
    <submittedName>
        <fullName evidence="4">Glycosyltransferase family 15 protein</fullName>
        <ecNumber evidence="4">2.4.1.-</ecNumber>
    </submittedName>
</protein>